<protein>
    <submittedName>
        <fullName evidence="2">Conserved hypothetical integral membrane protein TIGR02206</fullName>
    </submittedName>
</protein>
<dbReference type="STRING" id="381306.AN478_00270"/>
<sequence length="229" mass="24458">MSPADAFIHYGTSHLAALAVVAALALVAAVGPRRWPVLAPSRHGRRLLAGVLILELVGWHGLAALRGAFDPATDLPLHLCDVNQLLLAVYLVRPRARLFDVLYHWVLTSASLALLFPDLATDFPSVAYFSMFSTHGLSLVILCHLAWGLKIRPGARSPATAMAALGLYAVPVAAVNGLVGGNYLYLSELPAVPVPLMGLLPPAPYYWPVGAAFLYLVFRGLLRLAPGRG</sequence>
<reference evidence="3" key="1">
    <citation type="submission" date="2016-10" db="EMBL/GenBank/DDBJ databases">
        <authorList>
            <person name="Varghese N."/>
        </authorList>
    </citation>
    <scope>NUCLEOTIDE SEQUENCE [LARGE SCALE GENOMIC DNA]</scope>
    <source>
        <strain evidence="3">HL 19</strain>
    </source>
</reference>
<organism evidence="2 3">
    <name type="scientific">Thiohalorhabdus denitrificans</name>
    <dbReference type="NCBI Taxonomy" id="381306"/>
    <lineage>
        <taxon>Bacteria</taxon>
        <taxon>Pseudomonadati</taxon>
        <taxon>Pseudomonadota</taxon>
        <taxon>Gammaproteobacteria</taxon>
        <taxon>Thiohalorhabdales</taxon>
        <taxon>Thiohalorhabdaceae</taxon>
        <taxon>Thiohalorhabdus</taxon>
    </lineage>
</organism>
<keyword evidence="1" id="KW-0812">Transmembrane</keyword>
<dbReference type="RefSeq" id="WP_054964628.1">
    <property type="nucleotide sequence ID" value="NZ_FMUN01000010.1"/>
</dbReference>
<feature type="transmembrane region" description="Helical" evidence="1">
    <location>
        <begin position="161"/>
        <end position="185"/>
    </location>
</feature>
<dbReference type="NCBIfam" id="TIGR02206">
    <property type="entry name" value="intg_mem_TP0381"/>
    <property type="match status" value="1"/>
</dbReference>
<feature type="transmembrane region" description="Helical" evidence="1">
    <location>
        <begin position="6"/>
        <end position="27"/>
    </location>
</feature>
<accession>A0A0P9CFS9</accession>
<evidence type="ECO:0000256" key="1">
    <source>
        <dbReference type="SAM" id="Phobius"/>
    </source>
</evidence>
<gene>
    <name evidence="2" type="ORF">SAMN05661077_0024</name>
</gene>
<dbReference type="Proteomes" id="UP000183104">
    <property type="component" value="Unassembled WGS sequence"/>
</dbReference>
<proteinExistence type="predicted"/>
<evidence type="ECO:0000313" key="2">
    <source>
        <dbReference type="EMBL" id="SCY65081.1"/>
    </source>
</evidence>
<keyword evidence="3" id="KW-1185">Reference proteome</keyword>
<evidence type="ECO:0000313" key="3">
    <source>
        <dbReference type="Proteomes" id="UP000183104"/>
    </source>
</evidence>
<dbReference type="OrthoDB" id="9813172at2"/>
<dbReference type="InterPro" id="IPR011737">
    <property type="entry name" value="CHP02206_TP0381"/>
</dbReference>
<feature type="transmembrane region" description="Helical" evidence="1">
    <location>
        <begin position="126"/>
        <end position="149"/>
    </location>
</feature>
<feature type="transmembrane region" description="Helical" evidence="1">
    <location>
        <begin position="47"/>
        <end position="69"/>
    </location>
</feature>
<keyword evidence="1" id="KW-1133">Transmembrane helix</keyword>
<dbReference type="EMBL" id="FMUN01000010">
    <property type="protein sequence ID" value="SCY65081.1"/>
    <property type="molecule type" value="Genomic_DNA"/>
</dbReference>
<feature type="transmembrane region" description="Helical" evidence="1">
    <location>
        <begin position="205"/>
        <end position="222"/>
    </location>
</feature>
<name>A0A0P9CFS9_9GAMM</name>
<dbReference type="Pfam" id="PF14808">
    <property type="entry name" value="TMEM164"/>
    <property type="match status" value="1"/>
</dbReference>
<keyword evidence="1" id="KW-0472">Membrane</keyword>
<dbReference type="AlphaFoldDB" id="A0A0P9CFS9"/>